<comment type="caution">
    <text evidence="1">The sequence shown here is derived from an EMBL/GenBank/DDBJ whole genome shotgun (WGS) entry which is preliminary data.</text>
</comment>
<dbReference type="Proteomes" id="UP000406735">
    <property type="component" value="Unassembled WGS sequence"/>
</dbReference>
<name>A0A6A7VWP8_9BACT</name>
<dbReference type="RefSeq" id="WP_153079277.1">
    <property type="nucleotide sequence ID" value="NZ_JBBNOH010000032.1"/>
</dbReference>
<proteinExistence type="predicted"/>
<gene>
    <name evidence="1" type="ORF">F7D97_06865</name>
</gene>
<evidence type="ECO:0000313" key="1">
    <source>
        <dbReference type="EMBL" id="MQN09662.1"/>
    </source>
</evidence>
<protein>
    <submittedName>
        <fullName evidence="1">Uncharacterized protein</fullName>
    </submittedName>
</protein>
<sequence length="173" mass="20869">MTNDKLNKELVSRMMDEAAWKELSKDFPWTEQLLEKYMNYVNWREISGNDNVVWTKSLLEKFKHRLDWQKLTSNTSPLLFTEDNIETFQDYWDWKVLSDKSCICMTHELLIKYADRWHWAYIIDRYGDDSITYNEEFLEKYGEYIPASELGGSKLWDCIIEKRIKALKQEILA</sequence>
<dbReference type="AlphaFoldDB" id="A0A6A7VWP8"/>
<dbReference type="EMBL" id="VZCY01000057">
    <property type="protein sequence ID" value="MQN09662.1"/>
    <property type="molecule type" value="Genomic_DNA"/>
</dbReference>
<organism evidence="1 2">
    <name type="scientific">Segatella copri</name>
    <dbReference type="NCBI Taxonomy" id="165179"/>
    <lineage>
        <taxon>Bacteria</taxon>
        <taxon>Pseudomonadati</taxon>
        <taxon>Bacteroidota</taxon>
        <taxon>Bacteroidia</taxon>
        <taxon>Bacteroidales</taxon>
        <taxon>Prevotellaceae</taxon>
        <taxon>Segatella</taxon>
    </lineage>
</organism>
<accession>A0A6A7VWP8</accession>
<evidence type="ECO:0000313" key="2">
    <source>
        <dbReference type="Proteomes" id="UP000406735"/>
    </source>
</evidence>
<reference evidence="1 2" key="1">
    <citation type="submission" date="2019-09" db="EMBL/GenBank/DDBJ databases">
        <title>Distinct polysaccharide growth profiles of human intestinal Prevotella copri isolates.</title>
        <authorList>
            <person name="Fehlner-Peach H."/>
            <person name="Magnabosco C."/>
            <person name="Raghavan V."/>
            <person name="Scher J.U."/>
            <person name="Tett A."/>
            <person name="Cox L.M."/>
            <person name="Gottsegen C."/>
            <person name="Watters A."/>
            <person name="Wiltshire- Gordon J.D."/>
            <person name="Segata N."/>
            <person name="Bonneau R."/>
            <person name="Littman D.R."/>
        </authorList>
    </citation>
    <scope>NUCLEOTIDE SEQUENCE [LARGE SCALE GENOMIC DNA]</scope>
    <source>
        <strain evidence="2">iK21513</strain>
    </source>
</reference>